<evidence type="ECO:0000313" key="2">
    <source>
        <dbReference type="WBParaSite" id="L893_g16508.t1"/>
    </source>
</evidence>
<dbReference type="WBParaSite" id="L893_g16508.t1">
    <property type="protein sequence ID" value="L893_g16508.t1"/>
    <property type="gene ID" value="L893_g16508"/>
</dbReference>
<protein>
    <submittedName>
        <fullName evidence="2">GCV_T domain-containing protein</fullName>
    </submittedName>
</protein>
<reference evidence="2" key="1">
    <citation type="submission" date="2016-11" db="UniProtKB">
        <authorList>
            <consortium name="WormBaseParasite"/>
        </authorList>
    </citation>
    <scope>IDENTIFICATION</scope>
</reference>
<organism evidence="1 2">
    <name type="scientific">Steinernema glaseri</name>
    <dbReference type="NCBI Taxonomy" id="37863"/>
    <lineage>
        <taxon>Eukaryota</taxon>
        <taxon>Metazoa</taxon>
        <taxon>Ecdysozoa</taxon>
        <taxon>Nematoda</taxon>
        <taxon>Chromadorea</taxon>
        <taxon>Rhabditida</taxon>
        <taxon>Tylenchina</taxon>
        <taxon>Panagrolaimomorpha</taxon>
        <taxon>Strongyloidoidea</taxon>
        <taxon>Steinernematidae</taxon>
        <taxon>Steinernema</taxon>
    </lineage>
</organism>
<dbReference type="AlphaFoldDB" id="A0A1I7YHL7"/>
<sequence>MVPCSDKKHTGTNLSGIVAQQLEILDIKSSDVLCVTRDGAPNIKVMASKLGLNSLEKWFPHESSSRTYLLNGEGNGLRWKLYTLRCSNLIRFFSLELELLSLKYP</sequence>
<proteinExistence type="predicted"/>
<evidence type="ECO:0000313" key="1">
    <source>
        <dbReference type="Proteomes" id="UP000095287"/>
    </source>
</evidence>
<dbReference type="Proteomes" id="UP000095287">
    <property type="component" value="Unplaced"/>
</dbReference>
<accession>A0A1I7YHL7</accession>
<keyword evidence="1" id="KW-1185">Reference proteome</keyword>
<name>A0A1I7YHL7_9BILA</name>